<accession>A0AAV5ELK4</accession>
<reference evidence="2" key="1">
    <citation type="journal article" date="2018" name="DNA Res.">
        <title>Multiple hybrid de novo genome assembly of finger millet, an orphan allotetraploid crop.</title>
        <authorList>
            <person name="Hatakeyama M."/>
            <person name="Aluri S."/>
            <person name="Balachadran M.T."/>
            <person name="Sivarajan S.R."/>
            <person name="Patrignani A."/>
            <person name="Gruter S."/>
            <person name="Poveda L."/>
            <person name="Shimizu-Inatsugi R."/>
            <person name="Baeten J."/>
            <person name="Francoijs K.J."/>
            <person name="Nataraja K.N."/>
            <person name="Reddy Y.A.N."/>
            <person name="Phadnis S."/>
            <person name="Ravikumar R.L."/>
            <person name="Schlapbach R."/>
            <person name="Sreeman S.M."/>
            <person name="Shimizu K.K."/>
        </authorList>
    </citation>
    <scope>NUCLEOTIDE SEQUENCE</scope>
</reference>
<dbReference type="PANTHER" id="PTHR33074:SF114">
    <property type="entry name" value="DUF1618 DOMAIN-CONTAINING PROTEIN"/>
    <property type="match status" value="1"/>
</dbReference>
<evidence type="ECO:0000313" key="2">
    <source>
        <dbReference type="EMBL" id="GJN23295.1"/>
    </source>
</evidence>
<reference evidence="2" key="2">
    <citation type="submission" date="2021-12" db="EMBL/GenBank/DDBJ databases">
        <title>Resequencing data analysis of finger millet.</title>
        <authorList>
            <person name="Hatakeyama M."/>
            <person name="Aluri S."/>
            <person name="Balachadran M.T."/>
            <person name="Sivarajan S.R."/>
            <person name="Poveda L."/>
            <person name="Shimizu-Inatsugi R."/>
            <person name="Schlapbach R."/>
            <person name="Sreeman S.M."/>
            <person name="Shimizu K.K."/>
        </authorList>
    </citation>
    <scope>NUCLEOTIDE SEQUENCE</scope>
</reference>
<feature type="domain" description="DUF1618" evidence="1">
    <location>
        <begin position="230"/>
        <end position="363"/>
    </location>
</feature>
<organism evidence="2 3">
    <name type="scientific">Eleusine coracana subsp. coracana</name>
    <dbReference type="NCBI Taxonomy" id="191504"/>
    <lineage>
        <taxon>Eukaryota</taxon>
        <taxon>Viridiplantae</taxon>
        <taxon>Streptophyta</taxon>
        <taxon>Embryophyta</taxon>
        <taxon>Tracheophyta</taxon>
        <taxon>Spermatophyta</taxon>
        <taxon>Magnoliopsida</taxon>
        <taxon>Liliopsida</taxon>
        <taxon>Poales</taxon>
        <taxon>Poaceae</taxon>
        <taxon>PACMAD clade</taxon>
        <taxon>Chloridoideae</taxon>
        <taxon>Cynodonteae</taxon>
        <taxon>Eleusininae</taxon>
        <taxon>Eleusine</taxon>
    </lineage>
</organism>
<dbReference type="InterPro" id="IPR011676">
    <property type="entry name" value="DUF1618"/>
</dbReference>
<proteinExistence type="predicted"/>
<dbReference type="Proteomes" id="UP001054889">
    <property type="component" value="Unassembled WGS sequence"/>
</dbReference>
<sequence length="470" mass="52781">MSLCCPPVIKLKLASLHPPAISSFADDVSEIPWVLIEDRAYVADCRNNTTAYTYSKCGKQIQATFVVARPPRVSYICIFCRCSVEEDRELREMIPLDPDVITTDDNLVLLRIVIRPEEGVLDGADLYIYRPAGPGGPSLTRLERPPGDCIFGPYEVGLLSCSTDNDESSNLSFLRPHGRESSYTVAALCNDVSDPGRGRFVLYLYSSKLETWSTTTVTGGSTAPAISKRRESPKLRYIPFPSPCQETMDLMEDPRTCRDIAVDKGYFKYIEQQLLWKPCQDFSGQYIKDRWMSAIWSRRVPAASSAIEDSWQIKCKVESFMMDSDNDLDFELLPYLLQDNKIRALTFFNRLHIAQPTLSLHGDGHTICFMVKNSPSDDKSWVVVVDMMQNNLQGVAEFTTERYPTAGFAYKHSTISKYLKRDSGAGTKGNFKRQRLLLHGSANKKQPSTFVPLDSKSEVAAEAGDEMMLG</sequence>
<evidence type="ECO:0000259" key="1">
    <source>
        <dbReference type="Pfam" id="PF07762"/>
    </source>
</evidence>
<name>A0AAV5ELK4_ELECO</name>
<protein>
    <recommendedName>
        <fullName evidence="1">DUF1618 domain-containing protein</fullName>
    </recommendedName>
</protein>
<comment type="caution">
    <text evidence="2">The sequence shown here is derived from an EMBL/GenBank/DDBJ whole genome shotgun (WGS) entry which is preliminary data.</text>
</comment>
<gene>
    <name evidence="2" type="primary">gb10931</name>
    <name evidence="2" type="ORF">PR202_gb10931</name>
</gene>
<dbReference type="EMBL" id="BQKI01000076">
    <property type="protein sequence ID" value="GJN23295.1"/>
    <property type="molecule type" value="Genomic_DNA"/>
</dbReference>
<dbReference type="PANTHER" id="PTHR33074">
    <property type="entry name" value="EXPRESSED PROTEIN-RELATED"/>
    <property type="match status" value="1"/>
</dbReference>
<evidence type="ECO:0000313" key="3">
    <source>
        <dbReference type="Proteomes" id="UP001054889"/>
    </source>
</evidence>
<keyword evidence="3" id="KW-1185">Reference proteome</keyword>
<dbReference type="AlphaFoldDB" id="A0AAV5ELK4"/>
<dbReference type="Pfam" id="PF07762">
    <property type="entry name" value="DUF1618"/>
    <property type="match status" value="1"/>
</dbReference>